<feature type="region of interest" description="Disordered" evidence="1">
    <location>
        <begin position="235"/>
        <end position="285"/>
    </location>
</feature>
<proteinExistence type="predicted"/>
<evidence type="ECO:0000313" key="4">
    <source>
        <dbReference type="EMBL" id="KAK1271544.1"/>
    </source>
</evidence>
<dbReference type="AlphaFoldDB" id="A0AAV9B4I0"/>
<reference evidence="4" key="1">
    <citation type="journal article" date="2023" name="Nat. Commun.">
        <title>Diploid and tetraploid genomes of Acorus and the evolution of monocots.</title>
        <authorList>
            <person name="Ma L."/>
            <person name="Liu K.W."/>
            <person name="Li Z."/>
            <person name="Hsiao Y.Y."/>
            <person name="Qi Y."/>
            <person name="Fu T."/>
            <person name="Tang G.D."/>
            <person name="Zhang D."/>
            <person name="Sun W.H."/>
            <person name="Liu D.K."/>
            <person name="Li Y."/>
            <person name="Chen G.Z."/>
            <person name="Liu X.D."/>
            <person name="Liao X.Y."/>
            <person name="Jiang Y.T."/>
            <person name="Yu X."/>
            <person name="Hao Y."/>
            <person name="Huang J."/>
            <person name="Zhao X.W."/>
            <person name="Ke S."/>
            <person name="Chen Y.Y."/>
            <person name="Wu W.L."/>
            <person name="Hsu J.L."/>
            <person name="Lin Y.F."/>
            <person name="Huang M.D."/>
            <person name="Li C.Y."/>
            <person name="Huang L."/>
            <person name="Wang Z.W."/>
            <person name="Zhao X."/>
            <person name="Zhong W.Y."/>
            <person name="Peng D.H."/>
            <person name="Ahmad S."/>
            <person name="Lan S."/>
            <person name="Zhang J.S."/>
            <person name="Tsai W.C."/>
            <person name="Van de Peer Y."/>
            <person name="Liu Z.J."/>
        </authorList>
    </citation>
    <scope>NUCLEOTIDE SEQUENCE</scope>
    <source>
        <strain evidence="4">SCP</strain>
    </source>
</reference>
<dbReference type="Pfam" id="PF23399">
    <property type="entry name" value="LTI65_PGEED"/>
    <property type="match status" value="1"/>
</dbReference>
<feature type="region of interest" description="Disordered" evidence="1">
    <location>
        <begin position="1"/>
        <end position="79"/>
    </location>
</feature>
<organism evidence="4 5">
    <name type="scientific">Acorus gramineus</name>
    <name type="common">Dwarf sweet flag</name>
    <dbReference type="NCBI Taxonomy" id="55184"/>
    <lineage>
        <taxon>Eukaryota</taxon>
        <taxon>Viridiplantae</taxon>
        <taxon>Streptophyta</taxon>
        <taxon>Embryophyta</taxon>
        <taxon>Tracheophyta</taxon>
        <taxon>Spermatophyta</taxon>
        <taxon>Magnoliopsida</taxon>
        <taxon>Liliopsida</taxon>
        <taxon>Acoraceae</taxon>
        <taxon>Acorus</taxon>
    </lineage>
</organism>
<evidence type="ECO:0000259" key="2">
    <source>
        <dbReference type="Pfam" id="PF23399"/>
    </source>
</evidence>
<dbReference type="PANTHER" id="PTHR33836:SF7">
    <property type="entry name" value="LOW-TEMPERATURE-INDUCED PROTEIN"/>
    <property type="match status" value="1"/>
</dbReference>
<feature type="compositionally biased region" description="Acidic residues" evidence="1">
    <location>
        <begin position="63"/>
        <end position="73"/>
    </location>
</feature>
<evidence type="ECO:0000259" key="3">
    <source>
        <dbReference type="Pfam" id="PF23403"/>
    </source>
</evidence>
<dbReference type="PANTHER" id="PTHR33836">
    <property type="entry name" value="LOW-TEMPERATURE-INDUCED 65 KDA PROTEIN-RELATED"/>
    <property type="match status" value="1"/>
</dbReference>
<sequence length="285" mass="31472">MPPTFYDDHEDDQSHHPVKKSVLAMVKEKARRWRQRLAKKRRGHDDESDGGSSTTPAWGVSLEEYEEDNEEDPEYHGAPMYESELAPDEYKETTQHTPITVVLPDKPILDSIAVREETITVDDAKTITETVSEMLAPAYSAVSDATQMLASKIQSGLGQSDERGWSGETTGLQLWDKGVSVKEYLMQKLEPGEEERALSQVISDTISPKKGGADGEVGVMEKLREAVASMLVADDGAESSDFRDELSKRSLLGVGEPTSSDPIPVSMNPYGDVLEETEGRRLQTN</sequence>
<dbReference type="EMBL" id="JAUJYN010000005">
    <property type="protein sequence ID" value="KAK1271544.1"/>
    <property type="molecule type" value="Genomic_DNA"/>
</dbReference>
<feature type="domain" description="LTI65/LTI78 N-terminal" evidence="3">
    <location>
        <begin position="15"/>
        <end position="84"/>
    </location>
</feature>
<feature type="compositionally biased region" description="Basic residues" evidence="1">
    <location>
        <begin position="29"/>
        <end position="42"/>
    </location>
</feature>
<gene>
    <name evidence="4" type="ORF">QJS04_geneDACA007756</name>
</gene>
<feature type="domain" description="LTI65/LTI78 PGEED repeat" evidence="2">
    <location>
        <begin position="176"/>
        <end position="206"/>
    </location>
</feature>
<dbReference type="InterPro" id="IPR057059">
    <property type="entry name" value="LTI65/LTI78_PGEED"/>
</dbReference>
<dbReference type="GO" id="GO:0009737">
    <property type="term" value="P:response to abscisic acid"/>
    <property type="evidence" value="ECO:0007669"/>
    <property type="project" value="InterPro"/>
</dbReference>
<accession>A0AAV9B4I0</accession>
<dbReference type="InterPro" id="IPR056605">
    <property type="entry name" value="LTI65_LTI78_N"/>
</dbReference>
<reference evidence="4" key="2">
    <citation type="submission" date="2023-06" db="EMBL/GenBank/DDBJ databases">
        <authorList>
            <person name="Ma L."/>
            <person name="Liu K.-W."/>
            <person name="Li Z."/>
            <person name="Hsiao Y.-Y."/>
            <person name="Qi Y."/>
            <person name="Fu T."/>
            <person name="Tang G."/>
            <person name="Zhang D."/>
            <person name="Sun W.-H."/>
            <person name="Liu D.-K."/>
            <person name="Li Y."/>
            <person name="Chen G.-Z."/>
            <person name="Liu X.-D."/>
            <person name="Liao X.-Y."/>
            <person name="Jiang Y.-T."/>
            <person name="Yu X."/>
            <person name="Hao Y."/>
            <person name="Huang J."/>
            <person name="Zhao X.-W."/>
            <person name="Ke S."/>
            <person name="Chen Y.-Y."/>
            <person name="Wu W.-L."/>
            <person name="Hsu J.-L."/>
            <person name="Lin Y.-F."/>
            <person name="Huang M.-D."/>
            <person name="Li C.-Y."/>
            <person name="Huang L."/>
            <person name="Wang Z.-W."/>
            <person name="Zhao X."/>
            <person name="Zhong W.-Y."/>
            <person name="Peng D.-H."/>
            <person name="Ahmad S."/>
            <person name="Lan S."/>
            <person name="Zhang J.-S."/>
            <person name="Tsai W.-C."/>
            <person name="Van De Peer Y."/>
            <person name="Liu Z.-J."/>
        </authorList>
    </citation>
    <scope>NUCLEOTIDE SEQUENCE</scope>
    <source>
        <strain evidence="4">SCP</strain>
        <tissue evidence="4">Leaves</tissue>
    </source>
</reference>
<keyword evidence="5" id="KW-1185">Reference proteome</keyword>
<comment type="caution">
    <text evidence="4">The sequence shown here is derived from an EMBL/GenBank/DDBJ whole genome shotgun (WGS) entry which is preliminary data.</text>
</comment>
<dbReference type="Proteomes" id="UP001179952">
    <property type="component" value="Unassembled WGS sequence"/>
</dbReference>
<dbReference type="InterPro" id="IPR037491">
    <property type="entry name" value="LTI78/LTI65"/>
</dbReference>
<dbReference type="Pfam" id="PF23403">
    <property type="entry name" value="LTI65_LTI78_N"/>
    <property type="match status" value="1"/>
</dbReference>
<evidence type="ECO:0000313" key="5">
    <source>
        <dbReference type="Proteomes" id="UP001179952"/>
    </source>
</evidence>
<evidence type="ECO:0000256" key="1">
    <source>
        <dbReference type="SAM" id="MobiDB-lite"/>
    </source>
</evidence>
<protein>
    <submittedName>
        <fullName evidence="4">Low-temperature-induced 65 kDa protein</fullName>
    </submittedName>
</protein>
<name>A0AAV9B4I0_ACOGR</name>